<dbReference type="Pfam" id="PF03773">
    <property type="entry name" value="ArsP_1"/>
    <property type="match status" value="1"/>
</dbReference>
<feature type="transmembrane region" description="Helical" evidence="7">
    <location>
        <begin position="201"/>
        <end position="220"/>
    </location>
</feature>
<feature type="transmembrane region" description="Helical" evidence="7">
    <location>
        <begin position="97"/>
        <end position="120"/>
    </location>
</feature>
<feature type="transmembrane region" description="Helical" evidence="7">
    <location>
        <begin position="346"/>
        <end position="366"/>
    </location>
</feature>
<keyword evidence="5 7" id="KW-1133">Transmembrane helix</keyword>
<dbReference type="Proteomes" id="UP000324269">
    <property type="component" value="Unassembled WGS sequence"/>
</dbReference>
<comment type="caution">
    <text evidence="8">The sequence shown here is derived from an EMBL/GenBank/DDBJ whole genome shotgun (WGS) entry which is preliminary data.</text>
</comment>
<keyword evidence="6 7" id="KW-0472">Membrane</keyword>
<evidence type="ECO:0000256" key="7">
    <source>
        <dbReference type="SAM" id="Phobius"/>
    </source>
</evidence>
<evidence type="ECO:0000256" key="5">
    <source>
        <dbReference type="ARBA" id="ARBA00022989"/>
    </source>
</evidence>
<reference evidence="8 9" key="1">
    <citation type="submission" date="2019-08" db="EMBL/GenBank/DDBJ databases">
        <title>Bacillus genomes from the desert of Cuatro Cienegas, Coahuila.</title>
        <authorList>
            <person name="Olmedo-Alvarez G."/>
        </authorList>
    </citation>
    <scope>NUCLEOTIDE SEQUENCE [LARGE SCALE GENOMIC DNA]</scope>
    <source>
        <strain evidence="8 9">CH87b_3T</strain>
    </source>
</reference>
<organism evidence="8 9">
    <name type="scientific">Rossellomorea aquimaris</name>
    <dbReference type="NCBI Taxonomy" id="189382"/>
    <lineage>
        <taxon>Bacteria</taxon>
        <taxon>Bacillati</taxon>
        <taxon>Bacillota</taxon>
        <taxon>Bacilli</taxon>
        <taxon>Bacillales</taxon>
        <taxon>Bacillaceae</taxon>
        <taxon>Rossellomorea</taxon>
    </lineage>
</organism>
<evidence type="ECO:0000256" key="1">
    <source>
        <dbReference type="ARBA" id="ARBA00004651"/>
    </source>
</evidence>
<accession>A0A5D4ULS8</accession>
<feature type="transmembrane region" description="Helical" evidence="7">
    <location>
        <begin position="32"/>
        <end position="49"/>
    </location>
</feature>
<feature type="transmembrane region" description="Helical" evidence="7">
    <location>
        <begin position="70"/>
        <end position="91"/>
    </location>
</feature>
<name>A0A5D4ULS8_9BACI</name>
<dbReference type="PANTHER" id="PTHR42775">
    <property type="entry name" value="PERMEASE RV2963-RELATED"/>
    <property type="match status" value="1"/>
</dbReference>
<dbReference type="EMBL" id="VTEZ01000001">
    <property type="protein sequence ID" value="TYS88273.1"/>
    <property type="molecule type" value="Genomic_DNA"/>
</dbReference>
<evidence type="ECO:0000313" key="9">
    <source>
        <dbReference type="Proteomes" id="UP000324269"/>
    </source>
</evidence>
<evidence type="ECO:0000256" key="4">
    <source>
        <dbReference type="ARBA" id="ARBA00022692"/>
    </source>
</evidence>
<protein>
    <submittedName>
        <fullName evidence="8">Permease</fullName>
    </submittedName>
</protein>
<evidence type="ECO:0000313" key="8">
    <source>
        <dbReference type="EMBL" id="TYS88273.1"/>
    </source>
</evidence>
<feature type="transmembrane region" description="Helical" evidence="7">
    <location>
        <begin position="257"/>
        <end position="278"/>
    </location>
</feature>
<sequence length="405" mass="45222">MADIDYRKGDGHLLELIGESAKTSLGYFWKSGWAFVLGYLISSMIQAFVQKDKMVKYMGNPSLKSVGLSTLFGAISSSCSFAALAAGRNLFKKGAHFIPTLAFLFASTNLVIELGILIYIFLGWQFVVAEMIGGIVLIFITWILVKITYPKKLVEEAKDHVEDEKEDEEGFNWKEKIKSKEGWYQVGHEFVMNWQMVWKEITIGFTIAGIMVTFISENTWKMFFLADQPDSFLKVLENALIGPLVAMLTFIGSMGNIPIATILASSGVAFAGIMAFIYSDLVVPPIVAVHKKYYGLKTALYIAGIFYLSIILTALGMHYAFTAIGLIPENAKQVMNESPFQIDYTFWLNIVFAVVAMVSIYLNRLFMKSGHQHSMMSMEGDSKVKTIVTYICIGYLVVGTVVHFV</sequence>
<evidence type="ECO:0000256" key="6">
    <source>
        <dbReference type="ARBA" id="ARBA00023136"/>
    </source>
</evidence>
<dbReference type="InterPro" id="IPR053166">
    <property type="entry name" value="UPF0718_permease"/>
</dbReference>
<dbReference type="PANTHER" id="PTHR42775:SF1">
    <property type="entry name" value="PERMEASE RV2963-RELATED"/>
    <property type="match status" value="1"/>
</dbReference>
<keyword evidence="3" id="KW-1003">Cell membrane</keyword>
<keyword evidence="4 7" id="KW-0812">Transmembrane</keyword>
<dbReference type="AlphaFoldDB" id="A0A5D4ULS8"/>
<proteinExistence type="inferred from homology"/>
<feature type="transmembrane region" description="Helical" evidence="7">
    <location>
        <begin position="387"/>
        <end position="404"/>
    </location>
</feature>
<comment type="subcellular location">
    <subcellularLocation>
        <location evidence="1">Cell membrane</location>
        <topology evidence="1">Multi-pass membrane protein</topology>
    </subcellularLocation>
</comment>
<feature type="transmembrane region" description="Helical" evidence="7">
    <location>
        <begin position="299"/>
        <end position="326"/>
    </location>
</feature>
<evidence type="ECO:0000256" key="3">
    <source>
        <dbReference type="ARBA" id="ARBA00022475"/>
    </source>
</evidence>
<dbReference type="OrthoDB" id="9811980at2"/>
<feature type="transmembrane region" description="Helical" evidence="7">
    <location>
        <begin position="127"/>
        <end position="145"/>
    </location>
</feature>
<gene>
    <name evidence="8" type="ORF">FZC85_02200</name>
</gene>
<dbReference type="GO" id="GO:0005886">
    <property type="term" value="C:plasma membrane"/>
    <property type="evidence" value="ECO:0007669"/>
    <property type="project" value="UniProtKB-SubCell"/>
</dbReference>
<dbReference type="InterPro" id="IPR005524">
    <property type="entry name" value="DUF318"/>
</dbReference>
<evidence type="ECO:0000256" key="2">
    <source>
        <dbReference type="ARBA" id="ARBA00006386"/>
    </source>
</evidence>
<comment type="similarity">
    <text evidence="2">Belongs to the UPF0718 family.</text>
</comment>